<keyword evidence="7 14" id="KW-1133">Transmembrane helix</keyword>
<evidence type="ECO:0000256" key="9">
    <source>
        <dbReference type="ARBA" id="ARBA00023065"/>
    </source>
</evidence>
<dbReference type="InterPro" id="IPR001734">
    <property type="entry name" value="Na/solute_symporter"/>
</dbReference>
<feature type="transmembrane region" description="Helical" evidence="14">
    <location>
        <begin position="192"/>
        <end position="213"/>
    </location>
</feature>
<dbReference type="InterPro" id="IPR018212">
    <property type="entry name" value="Na/solute_symporter_CS"/>
</dbReference>
<dbReference type="InterPro" id="IPR038377">
    <property type="entry name" value="Na/Glc_symporter_sf"/>
</dbReference>
<feature type="transmembrane region" description="Helical" evidence="14">
    <location>
        <begin position="6"/>
        <end position="26"/>
    </location>
</feature>
<evidence type="ECO:0000256" key="5">
    <source>
        <dbReference type="ARBA" id="ARBA00022692"/>
    </source>
</evidence>
<evidence type="ECO:0000256" key="8">
    <source>
        <dbReference type="ARBA" id="ARBA00023053"/>
    </source>
</evidence>
<name>A0ABY4N1V6_9MICO</name>
<evidence type="ECO:0000256" key="13">
    <source>
        <dbReference type="RuleBase" id="RU362091"/>
    </source>
</evidence>
<comment type="function">
    <text evidence="14">Catalyzes the sodium-dependent uptake of extracellular L-proline.</text>
</comment>
<comment type="similarity">
    <text evidence="2 13">Belongs to the sodium:solute symporter (SSF) (TC 2.A.21) family.</text>
</comment>
<keyword evidence="3 14" id="KW-0813">Transport</keyword>
<accession>A0ABY4N1V6</accession>
<keyword evidence="8 14" id="KW-0915">Sodium</keyword>
<evidence type="ECO:0000256" key="7">
    <source>
        <dbReference type="ARBA" id="ARBA00022989"/>
    </source>
</evidence>
<feature type="transmembrane region" description="Helical" evidence="14">
    <location>
        <begin position="399"/>
        <end position="423"/>
    </location>
</feature>
<dbReference type="InterPro" id="IPR050277">
    <property type="entry name" value="Sodium:Solute_Symporter"/>
</dbReference>
<feature type="transmembrane region" description="Helical" evidence="14">
    <location>
        <begin position="455"/>
        <end position="478"/>
    </location>
</feature>
<feature type="transmembrane region" description="Helical" evidence="14">
    <location>
        <begin position="233"/>
        <end position="255"/>
    </location>
</feature>
<keyword evidence="11 14" id="KW-0739">Sodium transport</keyword>
<evidence type="ECO:0000256" key="4">
    <source>
        <dbReference type="ARBA" id="ARBA00022475"/>
    </source>
</evidence>
<dbReference type="Pfam" id="PF00474">
    <property type="entry name" value="SSF"/>
    <property type="match status" value="1"/>
</dbReference>
<evidence type="ECO:0000256" key="6">
    <source>
        <dbReference type="ARBA" id="ARBA00022847"/>
    </source>
</evidence>
<keyword evidence="10 14" id="KW-0472">Membrane</keyword>
<sequence length="525" mass="56066">MSDQVYLYIALGIYFAAMLLIGYLAFRRTSDHEDYMLGGRGLPPWVAALSAGASDMSGWLIMGLPGAIFLSGLLESWIAIGLLIGSYLNWRLVAPRLRAYTEVSRNSITIPSFFENRTRDRSRLLRTVSSIIILVFFTLYASSGMVAGGKFFESAFGGDYTLGMILVVVVTLAYTLFGGFLGASLTDVVQGLMMVIALIVVPVVALFTIGNFQETTTLITENNPVALSLFGDGSLSTFAVVMFILSGLAWGLGYFGQPHIIVRFMALRSPQEAASARRIGTSWQFLSLLGAVVSGLVGIAYFAKFGDGPSDPETVVLLLSQVLLHPLVAGLVLAAVLAAIMSTLSSQLIVCSSALVEDTYRALKKTPPSQKNLLWLGRVGVLVVAIIAGILAISPNDSILGLVSFAWAGFGAAFGPIVLLSLYWRKLTNWGALAGMIVGAVAVFVYKAIDAALGIGLYELLPAFILALATAMIVSIAAPKPNEEIEREFTETGAIVAIRDRKDAADAAAARVEARRVAAEQAKRQ</sequence>
<dbReference type="Gene3D" id="1.20.1730.10">
    <property type="entry name" value="Sodium/glucose cotransporter"/>
    <property type="match status" value="1"/>
</dbReference>
<comment type="subcellular location">
    <subcellularLocation>
        <location evidence="1 14">Cell membrane</location>
        <topology evidence="1 14">Multi-pass membrane protein</topology>
    </subcellularLocation>
</comment>
<feature type="transmembrane region" description="Helical" evidence="14">
    <location>
        <begin position="323"/>
        <end position="351"/>
    </location>
</feature>
<feature type="transmembrane region" description="Helical" evidence="14">
    <location>
        <begin position="68"/>
        <end position="88"/>
    </location>
</feature>
<feature type="transmembrane region" description="Helical" evidence="14">
    <location>
        <begin position="162"/>
        <end position="185"/>
    </location>
</feature>
<evidence type="ECO:0000256" key="12">
    <source>
        <dbReference type="ARBA" id="ARBA00033708"/>
    </source>
</evidence>
<keyword evidence="6 14" id="KW-0769">Symport</keyword>
<keyword evidence="5 14" id="KW-0812">Transmembrane</keyword>
<keyword evidence="14" id="KW-0029">Amino-acid transport</keyword>
<reference evidence="15" key="1">
    <citation type="submission" date="2022-05" db="EMBL/GenBank/DDBJ databases">
        <title>Complete genome sequence of toluene-degrading Gulosibacter sediminis strain ACHW.36C.</title>
        <authorList>
            <person name="Wai A.C."/>
            <person name="Lai G.K."/>
            <person name="Griffin S.D."/>
            <person name="Leung F.C."/>
        </authorList>
    </citation>
    <scope>NUCLEOTIDE SEQUENCE [LARGE SCALE GENOMIC DNA]</scope>
    <source>
        <strain evidence="15">ACHW.36C</strain>
    </source>
</reference>
<keyword evidence="9 14" id="KW-0406">Ion transport</keyword>
<dbReference type="NCBIfam" id="TIGR00813">
    <property type="entry name" value="sss"/>
    <property type="match status" value="1"/>
</dbReference>
<comment type="catalytic activity">
    <reaction evidence="12">
        <text>L-proline(in) + Na(+)(in) = L-proline(out) + Na(+)(out)</text>
        <dbReference type="Rhea" id="RHEA:28967"/>
        <dbReference type="ChEBI" id="CHEBI:29101"/>
        <dbReference type="ChEBI" id="CHEBI:60039"/>
    </reaction>
</comment>
<feature type="transmembrane region" description="Helical" evidence="14">
    <location>
        <begin position="430"/>
        <end position="449"/>
    </location>
</feature>
<feature type="transmembrane region" description="Helical" evidence="14">
    <location>
        <begin position="285"/>
        <end position="303"/>
    </location>
</feature>
<dbReference type="PROSITE" id="PS50283">
    <property type="entry name" value="NA_SOLUT_SYMP_3"/>
    <property type="match status" value="1"/>
</dbReference>
<evidence type="ECO:0000256" key="2">
    <source>
        <dbReference type="ARBA" id="ARBA00006434"/>
    </source>
</evidence>
<dbReference type="EMBL" id="CP097160">
    <property type="protein sequence ID" value="UQN15488.1"/>
    <property type="molecule type" value="Genomic_DNA"/>
</dbReference>
<evidence type="ECO:0000313" key="15">
    <source>
        <dbReference type="EMBL" id="UQN15488.1"/>
    </source>
</evidence>
<organism evidence="15">
    <name type="scientific">Gulosibacter sediminis</name>
    <dbReference type="NCBI Taxonomy" id="1729695"/>
    <lineage>
        <taxon>Bacteria</taxon>
        <taxon>Bacillati</taxon>
        <taxon>Actinomycetota</taxon>
        <taxon>Actinomycetes</taxon>
        <taxon>Micrococcales</taxon>
        <taxon>Microbacteriaceae</taxon>
        <taxon>Gulosibacter</taxon>
    </lineage>
</organism>
<feature type="transmembrane region" description="Helical" evidence="14">
    <location>
        <begin position="124"/>
        <end position="142"/>
    </location>
</feature>
<dbReference type="PANTHER" id="PTHR48086:SF3">
    <property type="entry name" value="SODIUM_PROLINE SYMPORTER"/>
    <property type="match status" value="1"/>
</dbReference>
<gene>
    <name evidence="15" type="primary">putP</name>
    <name evidence="15" type="ORF">M3M28_03210</name>
</gene>
<dbReference type="CDD" id="cd11475">
    <property type="entry name" value="SLC5sbd_PutP"/>
    <property type="match status" value="1"/>
</dbReference>
<dbReference type="NCBIfam" id="TIGR02121">
    <property type="entry name" value="Na_Pro_sym"/>
    <property type="match status" value="1"/>
</dbReference>
<evidence type="ECO:0000256" key="14">
    <source>
        <dbReference type="RuleBase" id="RU366012"/>
    </source>
</evidence>
<evidence type="ECO:0000256" key="3">
    <source>
        <dbReference type="ARBA" id="ARBA00022448"/>
    </source>
</evidence>
<keyword evidence="4 14" id="KW-1003">Cell membrane</keyword>
<evidence type="ECO:0000256" key="10">
    <source>
        <dbReference type="ARBA" id="ARBA00023136"/>
    </source>
</evidence>
<dbReference type="PANTHER" id="PTHR48086">
    <property type="entry name" value="SODIUM/PROLINE SYMPORTER-RELATED"/>
    <property type="match status" value="1"/>
</dbReference>
<evidence type="ECO:0000256" key="1">
    <source>
        <dbReference type="ARBA" id="ARBA00004651"/>
    </source>
</evidence>
<protein>
    <recommendedName>
        <fullName evidence="14">Sodium/proline symporter</fullName>
    </recommendedName>
    <alternativeName>
        <fullName evidence="14">Proline permease</fullName>
    </alternativeName>
</protein>
<dbReference type="InterPro" id="IPR011851">
    <property type="entry name" value="Na/Pro_symporter"/>
</dbReference>
<evidence type="ECO:0000256" key="11">
    <source>
        <dbReference type="ARBA" id="ARBA00023201"/>
    </source>
</evidence>
<dbReference type="PROSITE" id="PS00457">
    <property type="entry name" value="NA_SOLUT_SYMP_2"/>
    <property type="match status" value="1"/>
</dbReference>
<feature type="transmembrane region" description="Helical" evidence="14">
    <location>
        <begin position="372"/>
        <end position="393"/>
    </location>
</feature>
<proteinExistence type="inferred from homology"/>